<comment type="caution">
    <text evidence="1">The sequence shown here is derived from an EMBL/GenBank/DDBJ whole genome shotgun (WGS) entry which is preliminary data.</text>
</comment>
<reference evidence="1" key="1">
    <citation type="submission" date="2024-12" db="EMBL/GenBank/DDBJ databases">
        <title>Comparative genomics and development of molecular markers within Purpureocillium lilacinum and among Purpureocillium species.</title>
        <authorList>
            <person name="Yeh Z.-Y."/>
            <person name="Ni N.-T."/>
            <person name="Lo P.-H."/>
            <person name="Mushyakhwo K."/>
            <person name="Lin C.-F."/>
            <person name="Nai Y.-S."/>
        </authorList>
    </citation>
    <scope>NUCLEOTIDE SEQUENCE</scope>
    <source>
        <strain evidence="1">NCHU-NPUST-175</strain>
    </source>
</reference>
<dbReference type="Proteomes" id="UP001638806">
    <property type="component" value="Unassembled WGS sequence"/>
</dbReference>
<dbReference type="EMBL" id="JBGNUJ010000003">
    <property type="protein sequence ID" value="KAL3962197.1"/>
    <property type="molecule type" value="Genomic_DNA"/>
</dbReference>
<proteinExistence type="predicted"/>
<protein>
    <submittedName>
        <fullName evidence="1">Uncharacterized protein</fullName>
    </submittedName>
</protein>
<gene>
    <name evidence="1" type="ORF">ACCO45_003720</name>
</gene>
<evidence type="ECO:0000313" key="1">
    <source>
        <dbReference type="EMBL" id="KAL3962197.1"/>
    </source>
</evidence>
<name>A0ACC4E0R4_PURLI</name>
<organism evidence="1 2">
    <name type="scientific">Purpureocillium lilacinum</name>
    <name type="common">Paecilomyces lilacinus</name>
    <dbReference type="NCBI Taxonomy" id="33203"/>
    <lineage>
        <taxon>Eukaryota</taxon>
        <taxon>Fungi</taxon>
        <taxon>Dikarya</taxon>
        <taxon>Ascomycota</taxon>
        <taxon>Pezizomycotina</taxon>
        <taxon>Sordariomycetes</taxon>
        <taxon>Hypocreomycetidae</taxon>
        <taxon>Hypocreales</taxon>
        <taxon>Ophiocordycipitaceae</taxon>
        <taxon>Purpureocillium</taxon>
    </lineage>
</organism>
<sequence>MVLPAHQDGDAGLLGPGWRPTALQSAHAHQVRLEAGPVIYECRSSRRTPEAIVSGLPVGPEGLGRGEWTGWGMEGELGAQPRRHRGPRGVQTNGPGLRREAGPQQIGFEFLVLGARNSYVETRGAGASGFLAGPSREDGDLPGPGCQRTSRRQEQWMWPACHRQIRPARGQDSQRWGRSAGERALTAPPRLAIATRPTDEAA</sequence>
<accession>A0ACC4E0R4</accession>
<evidence type="ECO:0000313" key="2">
    <source>
        <dbReference type="Proteomes" id="UP001638806"/>
    </source>
</evidence>
<keyword evidence="2" id="KW-1185">Reference proteome</keyword>